<evidence type="ECO:0000313" key="2">
    <source>
        <dbReference type="Proteomes" id="UP000095094"/>
    </source>
</evidence>
<gene>
    <name evidence="1" type="ORF">BCR25_04185</name>
</gene>
<sequence>MNKFRIRKYIRQFLKENKDSDFICLNTAKLSNNQFRVAYKMMSKTLLESRRKKQSVFISDQ</sequence>
<accession>A0A1E5GVU8</accession>
<name>A0A1E5GVU8_9ENTE</name>
<reference evidence="2" key="1">
    <citation type="submission" date="2016-09" db="EMBL/GenBank/DDBJ databases">
        <authorList>
            <person name="Gulvik C.A."/>
        </authorList>
    </citation>
    <scope>NUCLEOTIDE SEQUENCE [LARGE SCALE GENOMIC DNA]</scope>
    <source>
        <strain evidence="2">LMG 8895</strain>
    </source>
</reference>
<organism evidence="1 2">
    <name type="scientific">Enterococcus termitis</name>
    <dbReference type="NCBI Taxonomy" id="332950"/>
    <lineage>
        <taxon>Bacteria</taxon>
        <taxon>Bacillati</taxon>
        <taxon>Bacillota</taxon>
        <taxon>Bacilli</taxon>
        <taxon>Lactobacillales</taxon>
        <taxon>Enterococcaceae</taxon>
        <taxon>Enterococcus</taxon>
    </lineage>
</organism>
<protein>
    <submittedName>
        <fullName evidence="1">Uncharacterized protein</fullName>
    </submittedName>
</protein>
<dbReference type="RefSeq" id="WP_069663199.1">
    <property type="nucleotide sequence ID" value="NZ_JBHUJJ010000001.1"/>
</dbReference>
<dbReference type="AlphaFoldDB" id="A0A1E5GVU8"/>
<evidence type="ECO:0000313" key="1">
    <source>
        <dbReference type="EMBL" id="OEG16802.1"/>
    </source>
</evidence>
<comment type="caution">
    <text evidence="1">The sequence shown here is derived from an EMBL/GenBank/DDBJ whole genome shotgun (WGS) entry which is preliminary data.</text>
</comment>
<dbReference type="Proteomes" id="UP000095094">
    <property type="component" value="Unassembled WGS sequence"/>
</dbReference>
<proteinExistence type="predicted"/>
<dbReference type="EMBL" id="MIJY01000012">
    <property type="protein sequence ID" value="OEG16802.1"/>
    <property type="molecule type" value="Genomic_DNA"/>
</dbReference>
<keyword evidence="2" id="KW-1185">Reference proteome</keyword>